<dbReference type="EMBL" id="LSMT01000056">
    <property type="protein sequence ID" value="PFX30029.1"/>
    <property type="molecule type" value="Genomic_DNA"/>
</dbReference>
<keyword evidence="17" id="KW-1185">Reference proteome</keyword>
<dbReference type="InterPro" id="IPR028082">
    <property type="entry name" value="Peripla_BP_I"/>
</dbReference>
<feature type="compositionally biased region" description="Acidic residues" evidence="12">
    <location>
        <begin position="1217"/>
        <end position="1246"/>
    </location>
</feature>
<evidence type="ECO:0000256" key="11">
    <source>
        <dbReference type="ARBA" id="ARBA00073785"/>
    </source>
</evidence>
<feature type="compositionally biased region" description="Polar residues" evidence="12">
    <location>
        <begin position="1312"/>
        <end position="1324"/>
    </location>
</feature>
<feature type="compositionally biased region" description="Basic and acidic residues" evidence="12">
    <location>
        <begin position="1141"/>
        <end position="1168"/>
    </location>
</feature>
<feature type="transmembrane region" description="Helical" evidence="13">
    <location>
        <begin position="493"/>
        <end position="514"/>
    </location>
</feature>
<feature type="region of interest" description="Disordered" evidence="12">
    <location>
        <begin position="861"/>
        <end position="890"/>
    </location>
</feature>
<feature type="region of interest" description="Disordered" evidence="12">
    <location>
        <begin position="911"/>
        <end position="1358"/>
    </location>
</feature>
<keyword evidence="3 13" id="KW-0812">Transmembrane</keyword>
<comment type="caution">
    <text evidence="16">The sequence shown here is derived from an EMBL/GenBank/DDBJ whole genome shotgun (WGS) entry which is preliminary data.</text>
</comment>
<feature type="transmembrane region" description="Helical" evidence="13">
    <location>
        <begin position="1876"/>
        <end position="1908"/>
    </location>
</feature>
<feature type="region of interest" description="Disordered" evidence="12">
    <location>
        <begin position="809"/>
        <end position="839"/>
    </location>
</feature>
<keyword evidence="6" id="KW-0297">G-protein coupled receptor</keyword>
<feature type="chain" id="PRO_5012044154" description="Gamma-aminobutyric acid type B receptor subunit 2" evidence="14">
    <location>
        <begin position="21"/>
        <end position="2425"/>
    </location>
</feature>
<feature type="compositionally biased region" description="Basic residues" evidence="12">
    <location>
        <begin position="1260"/>
        <end position="1274"/>
    </location>
</feature>
<dbReference type="Pfam" id="PF00003">
    <property type="entry name" value="7tm_3"/>
    <property type="match status" value="2"/>
</dbReference>
<dbReference type="PANTHER" id="PTHR10519:SF20">
    <property type="entry name" value="G-PROTEIN COUPLED RECEPTOR 156-RELATED"/>
    <property type="match status" value="1"/>
</dbReference>
<feature type="domain" description="G-protein coupled receptors family 3 profile" evidence="15">
    <location>
        <begin position="1929"/>
        <end position="2141"/>
    </location>
</feature>
<feature type="signal peptide" evidence="14">
    <location>
        <begin position="1"/>
        <end position="20"/>
    </location>
</feature>
<feature type="transmembrane region" description="Helical" evidence="13">
    <location>
        <begin position="456"/>
        <end position="481"/>
    </location>
</feature>
<feature type="compositionally biased region" description="Polar residues" evidence="12">
    <location>
        <begin position="2350"/>
        <end position="2362"/>
    </location>
</feature>
<dbReference type="Pfam" id="PF01094">
    <property type="entry name" value="ANF_receptor"/>
    <property type="match status" value="2"/>
</dbReference>
<evidence type="ECO:0000256" key="13">
    <source>
        <dbReference type="SAM" id="Phobius"/>
    </source>
</evidence>
<comment type="subcellular location">
    <subcellularLocation>
        <location evidence="1">Cell membrane</location>
        <topology evidence="1">Multi-pass membrane protein</topology>
    </subcellularLocation>
</comment>
<keyword evidence="2" id="KW-1003">Cell membrane</keyword>
<dbReference type="SUPFAM" id="SSF53822">
    <property type="entry name" value="Periplasmic binding protein-like I"/>
    <property type="match status" value="2"/>
</dbReference>
<protein>
    <recommendedName>
        <fullName evidence="11">Gamma-aminobutyric acid type B receptor subunit 2</fullName>
    </recommendedName>
</protein>
<dbReference type="PANTHER" id="PTHR10519">
    <property type="entry name" value="GABA-B RECEPTOR"/>
    <property type="match status" value="1"/>
</dbReference>
<dbReference type="GO" id="GO:0004965">
    <property type="term" value="F:G protein-coupled GABA receptor activity"/>
    <property type="evidence" value="ECO:0007669"/>
    <property type="project" value="InterPro"/>
</dbReference>
<feature type="compositionally biased region" description="Polar residues" evidence="12">
    <location>
        <begin position="2372"/>
        <end position="2383"/>
    </location>
</feature>
<feature type="domain" description="G-protein coupled receptors family 3 profile" evidence="15">
    <location>
        <begin position="528"/>
        <end position="730"/>
    </location>
</feature>
<evidence type="ECO:0000313" key="17">
    <source>
        <dbReference type="Proteomes" id="UP000225706"/>
    </source>
</evidence>
<feature type="transmembrane region" description="Helical" evidence="13">
    <location>
        <begin position="1996"/>
        <end position="2020"/>
    </location>
</feature>
<dbReference type="InterPro" id="IPR001828">
    <property type="entry name" value="ANF_lig-bd_rcpt"/>
</dbReference>
<evidence type="ECO:0000256" key="8">
    <source>
        <dbReference type="ARBA" id="ARBA00023170"/>
    </source>
</evidence>
<feature type="transmembrane region" description="Helical" evidence="13">
    <location>
        <begin position="2056"/>
        <end position="2079"/>
    </location>
</feature>
<evidence type="ECO:0000313" key="16">
    <source>
        <dbReference type="EMBL" id="PFX30029.1"/>
    </source>
</evidence>
<evidence type="ECO:0000256" key="1">
    <source>
        <dbReference type="ARBA" id="ARBA00004651"/>
    </source>
</evidence>
<feature type="transmembrane region" description="Helical" evidence="13">
    <location>
        <begin position="635"/>
        <end position="658"/>
    </location>
</feature>
<dbReference type="OrthoDB" id="444119at2759"/>
<dbReference type="Proteomes" id="UP000225706">
    <property type="component" value="Unassembled WGS sequence"/>
</dbReference>
<feature type="compositionally biased region" description="Polar residues" evidence="12">
    <location>
        <begin position="1118"/>
        <end position="1140"/>
    </location>
</feature>
<evidence type="ECO:0000256" key="10">
    <source>
        <dbReference type="ARBA" id="ARBA00023224"/>
    </source>
</evidence>
<feature type="transmembrane region" description="Helical" evidence="13">
    <location>
        <begin position="1920"/>
        <end position="1941"/>
    </location>
</feature>
<dbReference type="GO" id="GO:0007214">
    <property type="term" value="P:gamma-aminobutyric acid signaling pathway"/>
    <property type="evidence" value="ECO:0007669"/>
    <property type="project" value="TreeGrafter"/>
</dbReference>
<evidence type="ECO:0000256" key="12">
    <source>
        <dbReference type="SAM" id="MobiDB-lite"/>
    </source>
</evidence>
<feature type="transmembrane region" description="Helical" evidence="13">
    <location>
        <begin position="674"/>
        <end position="695"/>
    </location>
</feature>
<keyword evidence="7 13" id="KW-0472">Membrane</keyword>
<dbReference type="Gene3D" id="3.40.50.2300">
    <property type="match status" value="4"/>
</dbReference>
<keyword evidence="5 13" id="KW-1133">Transmembrane helix</keyword>
<dbReference type="CDD" id="cd15047">
    <property type="entry name" value="7tmC_GABA-B-like"/>
    <property type="match status" value="1"/>
</dbReference>
<evidence type="ECO:0000256" key="3">
    <source>
        <dbReference type="ARBA" id="ARBA00022692"/>
    </source>
</evidence>
<evidence type="ECO:0000256" key="5">
    <source>
        <dbReference type="ARBA" id="ARBA00022989"/>
    </source>
</evidence>
<dbReference type="InterPro" id="IPR002455">
    <property type="entry name" value="GPCR3_GABA-B"/>
</dbReference>
<evidence type="ECO:0000256" key="9">
    <source>
        <dbReference type="ARBA" id="ARBA00023180"/>
    </source>
</evidence>
<dbReference type="PRINTS" id="PR01176">
    <property type="entry name" value="GABABRECEPTR"/>
</dbReference>
<feature type="transmembrane region" description="Helical" evidence="13">
    <location>
        <begin position="569"/>
        <end position="588"/>
    </location>
</feature>
<feature type="region of interest" description="Disordered" evidence="12">
    <location>
        <begin position="2320"/>
        <end position="2425"/>
    </location>
</feature>
<name>A0A2B4SLN3_STYPI</name>
<keyword evidence="8 16" id="KW-0675">Receptor</keyword>
<evidence type="ECO:0000256" key="14">
    <source>
        <dbReference type="SAM" id="SignalP"/>
    </source>
</evidence>
<feature type="compositionally biased region" description="Polar residues" evidence="12">
    <location>
        <begin position="973"/>
        <end position="1000"/>
    </location>
</feature>
<gene>
    <name evidence="16" type="primary">GABBR2</name>
    <name evidence="16" type="ORF">AWC38_SpisGene5124</name>
</gene>
<feature type="compositionally biased region" description="Low complexity" evidence="12">
    <location>
        <begin position="959"/>
        <end position="971"/>
    </location>
</feature>
<feature type="compositionally biased region" description="Acidic residues" evidence="12">
    <location>
        <begin position="2337"/>
        <end position="2349"/>
    </location>
</feature>
<feature type="compositionally biased region" description="Polar residues" evidence="12">
    <location>
        <begin position="809"/>
        <end position="820"/>
    </location>
</feature>
<feature type="compositionally biased region" description="Low complexity" evidence="12">
    <location>
        <begin position="920"/>
        <end position="933"/>
    </location>
</feature>
<feature type="compositionally biased region" description="Low complexity" evidence="12">
    <location>
        <begin position="1002"/>
        <end position="1017"/>
    </location>
</feature>
<keyword evidence="9" id="KW-0325">Glycoprotein</keyword>
<dbReference type="GO" id="GO:0038039">
    <property type="term" value="C:G protein-coupled receptor heterodimeric complex"/>
    <property type="evidence" value="ECO:0007669"/>
    <property type="project" value="TreeGrafter"/>
</dbReference>
<proteinExistence type="predicted"/>
<dbReference type="InterPro" id="IPR017978">
    <property type="entry name" value="GPCR_3_C"/>
</dbReference>
<feature type="compositionally biased region" description="Basic and acidic residues" evidence="12">
    <location>
        <begin position="1034"/>
        <end position="1043"/>
    </location>
</feature>
<feature type="transmembrane region" description="Helical" evidence="13">
    <location>
        <begin position="1961"/>
        <end position="1984"/>
    </location>
</feature>
<evidence type="ECO:0000256" key="4">
    <source>
        <dbReference type="ARBA" id="ARBA00022729"/>
    </source>
</evidence>
<reference evidence="17" key="1">
    <citation type="journal article" date="2017" name="bioRxiv">
        <title>Comparative analysis of the genomes of Stylophora pistillata and Acropora digitifera provides evidence for extensive differences between species of corals.</title>
        <authorList>
            <person name="Voolstra C.R."/>
            <person name="Li Y."/>
            <person name="Liew Y.J."/>
            <person name="Baumgarten S."/>
            <person name="Zoccola D."/>
            <person name="Flot J.-F."/>
            <person name="Tambutte S."/>
            <person name="Allemand D."/>
            <person name="Aranda M."/>
        </authorList>
    </citation>
    <scope>NUCLEOTIDE SEQUENCE [LARGE SCALE GENOMIC DNA]</scope>
</reference>
<feature type="transmembrane region" description="Helical" evidence="13">
    <location>
        <begin position="534"/>
        <end position="557"/>
    </location>
</feature>
<feature type="compositionally biased region" description="Basic and acidic residues" evidence="12">
    <location>
        <begin position="1197"/>
        <end position="1216"/>
    </location>
</feature>
<evidence type="ECO:0000256" key="6">
    <source>
        <dbReference type="ARBA" id="ARBA00023040"/>
    </source>
</evidence>
<feature type="compositionally biased region" description="Polar residues" evidence="12">
    <location>
        <begin position="1170"/>
        <end position="1181"/>
    </location>
</feature>
<feature type="transmembrane region" description="Helical" evidence="13">
    <location>
        <begin position="2119"/>
        <end position="2141"/>
    </location>
</feature>
<dbReference type="FunFam" id="3.40.50.2300:FF:000063">
    <property type="entry name" value="Gamma-aminobutyric acid type B receptor subunit"/>
    <property type="match status" value="1"/>
</dbReference>
<feature type="transmembrane region" description="Helical" evidence="13">
    <location>
        <begin position="2091"/>
        <end position="2113"/>
    </location>
</feature>
<sequence length="2425" mass="270580">MNQIFITITIVICRATLTKAFNSTNSTNSSLQTNSTSNNTTPLTKLYVGAFFDLTEKDGYGALPMAVQAIEEINNNPSVLPGYQLELVVKSTQGSFGIGQKAFNEFLNTGPTKIMLLGPGEDSLAKSIAAYSGIADINLLQFSDGTSDLELENRRDLYPNFFRTKTSPTSLNLPRKEFIKEYGWDEVGIIYGDSERYFQLSNQLAGQLKQSNIKVVAEVRLQANDPTRAIRTMKAHHAHMYGPHYVWILTDSKNNNWWIPKQGENIACSDLEMKCQIQNHFSFYHTNVVSLQKTFYKYANKNKSQIIEDYRARVDNFNDTSNRSNAYLNVYDALWSIAFVLDSSRSEIERQGKTLENLTYGDANVTDVFRKEAVKLNFKSPNIGTSVRYYSNGNRRNGIVIKQIVIKDGTLKIVKGGTFDVENDIFTASTEIHWFAGTPYTKTTETYIYRTIDETLFFVLIAFASLGIVYGLLCLLTLVLNFKKKLVQNSGPVISLLIILGCLLNYVTVILYGFDYVRVSPDIVTRLCRARSWTFTIGFTLSVGGLAAKLWMAYGVVKERFVRSRKVMMFWMLGILVLLLVIDITILGCWETKDPLYRILKQVRSQPEYECFQPITADTFRAQIEVVEQCNCEDLTLWLVVILTFKALLVIVGGLLAWQTRKLYIPALNDTQHCVSCMFVVVAFCIVGVIVAFTTTLYPSVYYGVLSGLVIFATTLILALLFTNKRDTILSNLQQKRTVKSIASQTKDDGSNFLDHGDDSYDSTLDASGSDAESLPRTDGRKRFRRAANKIRIFNEGADYSHVRSKVNTGLKSSLAPNTPQERRGSRMSFSSQSNEEIRKLKTSIAKKDDEINTLKKELEALRKQGSKGKSLQTKSTPEKKSGENFQRTQRILLVETPATPIHEDKTIFTFPVESSRSTSPSKVPPAGSSSSSTIKPLVTPGPSIVKPSMPPSSPTVIKSSVASSPSPEKSLASKSPTAAKSSGSPSPHGTKNTVSTSAVKSAESLTTSSASPAPSSNRNGIDDNVSTNGVDSTSEKPSDKPETQTQDRNNKKNSVGAGGAWLFDDHSEPTVPEKNTNNHHSKGSADSAAISGNRPTVRRANVSPIDENGPDDDLKASLTNVSISVPQNDESAPENTANDTTKELKSTDKEERNRKGDDKNVNDHDNGIGKNNNQAQSSGNAMPKGELAKDASSAAEKNEPENAKVKEDESRRTIEMIDEEEDDDEDGDEYEDEEEDDDDVDEDNEGAATTGRVAGGRNGARKSKKRGRRKKLGYGKLKWDAVSKVDTGSVTRAHAPRKSIKRIPQFKNDYSHVQSRISSVSDGSTGGKVTDSPNAKRKQSENEEKKTHRSQSLYRPPLEYIKGNKTKTTSENYPERFLKSGDECHCQLTVNMTRGLKIWTFCLLFFIWNRRFLYGLNDIDSIGAIVTFNETRSVAKPTIGLKMKHELHIAGLFDEDSRDGAGSLGAALMAVEEINNDSRYLADYEIVFHRRSTKGELSEGTKVLYEYLNTPPQKLMILGPFNGDLAKTVAAYAGLPKFGILQFSHGATDLELTTKRDQYPLFFRTVPTEFVFNEPRLQFVNKFGWKDEIGLIYDASPYYSLISEHLAESLEGNGSKIVANEGFTQDTAVAVEILKDKGAHIIIGTFHHSRAREVFCQAYRNGMYGENYVWMVTSTPDVNVTSDWWVPEPSTKLDCTRSQMEEALDHHFTFYYKNEISNTLVSGKTTDEFFTHYKERIPSSFRSTYAPFAYEAMWAIAVTLERARPVFTAWGMELHDLGYGRLMVSELLKEEAAQVHFTGPSGVVAFDENGNRKCKVFIQQFTKSVGSFEVGVYDYNPPSLLLKGDSTGNSTPAVLKYVQWPAGQPYQRKASTDSWLYISLPLFISWSLISGFLLVCCVLCLALLLVFRRHRVISHSGFYLTELLIFGCMLNLLSVVLFGLDSALISFQSMQWVCKTRSWFLSLGFTLCLASVLPRVLFAFRVVSWRPLTIKKVPWMGMHFIALVIFICDVILLITWQVIFNPRAVRALREVSTLRPYHERTVLVEECISDNEMGALALLFLPKGVLLLIGTLVSWPARHLCMPLCNNTRNCALCVAIASVMCAIEIPVIMHVRRYPNPFYGVTGLVMIVISAALLILGVVPQLKRAQKCQKKSQIASEESNDREMRHENNCSRCECDVCANPKTFRPQLASCSGPYSCAPVSPEWDYMVNNIPNRTKEGETRIVTETVYIDPPKIPTAAAYTQTMQVLYNTSQVQTVVVRTQSACMLTEPEPEVETAELMIQTEAEEPTPVATVDTQTISLKLIDSIVQTERKPLSHIHIQTDKAKMSDSCVQTDDPPEPEFFDDESDTASVTSSMSTSPKQQRKTRKSKYNVQPRINTNLSARKKEQVAKTSHVATPRIRLSTPQPYPTPRSRDPSPARGANR</sequence>
<keyword evidence="4 14" id="KW-0732">Signal</keyword>
<dbReference type="CDD" id="cd06366">
    <property type="entry name" value="PBP1_GABAb_receptor"/>
    <property type="match status" value="2"/>
</dbReference>
<evidence type="ECO:0000256" key="7">
    <source>
        <dbReference type="ARBA" id="ARBA00023136"/>
    </source>
</evidence>
<organism evidence="16 17">
    <name type="scientific">Stylophora pistillata</name>
    <name type="common">Smooth cauliflower coral</name>
    <dbReference type="NCBI Taxonomy" id="50429"/>
    <lineage>
        <taxon>Eukaryota</taxon>
        <taxon>Metazoa</taxon>
        <taxon>Cnidaria</taxon>
        <taxon>Anthozoa</taxon>
        <taxon>Hexacorallia</taxon>
        <taxon>Scleractinia</taxon>
        <taxon>Astrocoeniina</taxon>
        <taxon>Pocilloporidae</taxon>
        <taxon>Stylophora</taxon>
    </lineage>
</organism>
<evidence type="ECO:0000259" key="15">
    <source>
        <dbReference type="PROSITE" id="PS50259"/>
    </source>
</evidence>
<keyword evidence="10" id="KW-0807">Transducer</keyword>
<feature type="transmembrane region" description="Helical" evidence="13">
    <location>
        <begin position="701"/>
        <end position="722"/>
    </location>
</feature>
<accession>A0A2B4SLN3</accession>
<evidence type="ECO:0000256" key="2">
    <source>
        <dbReference type="ARBA" id="ARBA00022475"/>
    </source>
</evidence>
<dbReference type="PROSITE" id="PS50259">
    <property type="entry name" value="G_PROTEIN_RECEP_F3_4"/>
    <property type="match status" value="2"/>
</dbReference>